<protein>
    <submittedName>
        <fullName evidence="1">Uncharacterized protein</fullName>
    </submittedName>
</protein>
<reference evidence="2" key="1">
    <citation type="submission" date="2016-10" db="EMBL/GenBank/DDBJ databases">
        <authorList>
            <person name="Varghese N."/>
            <person name="Submissions S."/>
        </authorList>
    </citation>
    <scope>NUCLEOTIDE SEQUENCE [LARGE SCALE GENOMIC DNA]</scope>
    <source>
        <strain evidence="2">R-53102</strain>
    </source>
</reference>
<dbReference type="EMBL" id="FOMN01000011">
    <property type="protein sequence ID" value="SFD60857.1"/>
    <property type="molecule type" value="Genomic_DNA"/>
</dbReference>
<sequence>MKQFKDSTVTSVGQSLISSVNEGRDKMIYTRAVLSTQDINSLTDEQLTGLTELTDQRQSSPITIIDKNTNTINIGVDFKNNNVTSDYQFNSVGWYAKGTQDNPNEILFAVTPSVGTQTMPAGAHNAATASIRLNLYIALDYNTQVQANPTTSGAINGNDLQAGLNGLLSKGLIYTGNEIVNNDDVNNYHNTAIININGQTVDNMPDGFSGHGYLITVGSNDTQKDGCHLIYDSYSNHIYVSQFNGDSNNWSTWQRLANKKELDDVINDINEKLDQAGKLKKISVNGDTPVEPDETGVAHVNIPQPDLSGFVKKVNNHIPDQSGNVDLTDQFAQKADLGGLTESIAGKVGAVNGVKPDGSGNVSVPTYAANLLKGTSEQTRDIPPNTSTDVIHLTTFSNTKYTVAVDIDYGNCPSGTAGCKLQVNNRGILVDSETIAEGTKGRVSITFTTLPNCPWVKILLTSNSSYTGKYSCLKASQWQDNNTPPDMTWLPSPDDTGGVKTIDGYRPDSNGNITLNGTYETTGDVTRKLKSKLSTLDQPDFVISTNETLDVDKVASGVFVLNGCSLISSNNGSDTFVNVNLSTYNYGWLIVSNYNGAMLERLILTGTFNDVIGVYIRGFNAKNYFNNSFKQILK</sequence>
<evidence type="ECO:0000313" key="1">
    <source>
        <dbReference type="EMBL" id="SFD60857.1"/>
    </source>
</evidence>
<dbReference type="RefSeq" id="WP_090094039.1">
    <property type="nucleotide sequence ID" value="NZ_CBCRVU010000001.1"/>
</dbReference>
<organism evidence="1 2">
    <name type="scientific">Lactobacillus bombicola</name>
    <dbReference type="NCBI Taxonomy" id="1505723"/>
    <lineage>
        <taxon>Bacteria</taxon>
        <taxon>Bacillati</taxon>
        <taxon>Bacillota</taxon>
        <taxon>Bacilli</taxon>
        <taxon>Lactobacillales</taxon>
        <taxon>Lactobacillaceae</taxon>
        <taxon>Lactobacillus</taxon>
    </lineage>
</organism>
<evidence type="ECO:0000313" key="2">
    <source>
        <dbReference type="Proteomes" id="UP000199599"/>
    </source>
</evidence>
<dbReference type="AlphaFoldDB" id="A0A1I1TQH9"/>
<dbReference type="STRING" id="1505723.SAMN04487792_1568"/>
<proteinExistence type="predicted"/>
<dbReference type="Proteomes" id="UP000199599">
    <property type="component" value="Unassembled WGS sequence"/>
</dbReference>
<name>A0A1I1TQH9_9LACO</name>
<gene>
    <name evidence="1" type="ORF">SAMN04487792_1568</name>
</gene>
<accession>A0A1I1TQH9</accession>